<dbReference type="AlphaFoldDB" id="A0A1Q8RSX9"/>
<feature type="domain" description="NmrA-like" evidence="3">
    <location>
        <begin position="6"/>
        <end position="240"/>
    </location>
</feature>
<dbReference type="EMBL" id="MPGH01000093">
    <property type="protein sequence ID" value="OLN87445.1"/>
    <property type="molecule type" value="Genomic_DNA"/>
</dbReference>
<keyword evidence="2" id="KW-0560">Oxidoreductase</keyword>
<dbReference type="STRING" id="708187.A0A1Q8RSX9"/>
<dbReference type="CDD" id="cd05259">
    <property type="entry name" value="PCBER_SDR_a"/>
    <property type="match status" value="1"/>
</dbReference>
<evidence type="ECO:0000259" key="3">
    <source>
        <dbReference type="Pfam" id="PF05368"/>
    </source>
</evidence>
<dbReference type="PANTHER" id="PTHR47706">
    <property type="entry name" value="NMRA-LIKE FAMILY PROTEIN"/>
    <property type="match status" value="1"/>
</dbReference>
<dbReference type="Gene3D" id="3.90.25.10">
    <property type="entry name" value="UDP-galactose 4-epimerase, domain 1"/>
    <property type="match status" value="1"/>
</dbReference>
<dbReference type="InterPro" id="IPR008030">
    <property type="entry name" value="NmrA-like"/>
</dbReference>
<name>A0A1Q8RSX9_9PEZI</name>
<protein>
    <submittedName>
        <fullName evidence="4">Pinoresinol reductase 1-like protein 3</fullName>
    </submittedName>
</protein>
<dbReference type="SUPFAM" id="SSF51735">
    <property type="entry name" value="NAD(P)-binding Rossmann-fold domains"/>
    <property type="match status" value="1"/>
</dbReference>
<accession>A0A1Q8RSX9</accession>
<dbReference type="Pfam" id="PF05368">
    <property type="entry name" value="NmrA"/>
    <property type="match status" value="1"/>
</dbReference>
<evidence type="ECO:0000256" key="1">
    <source>
        <dbReference type="ARBA" id="ARBA00022857"/>
    </source>
</evidence>
<reference evidence="4 5" key="1">
    <citation type="submission" date="2016-11" db="EMBL/GenBank/DDBJ databases">
        <title>Draft Genome Assembly of Colletotrichum chlorophyti a pathogen of herbaceous plants.</title>
        <authorList>
            <person name="Gan P."/>
            <person name="Narusaka M."/>
            <person name="Tsushima A."/>
            <person name="Narusaka Y."/>
            <person name="Takano Y."/>
            <person name="Shirasu K."/>
        </authorList>
    </citation>
    <scope>NUCLEOTIDE SEQUENCE [LARGE SCALE GENOMIC DNA]</scope>
    <source>
        <strain evidence="4 5">NTL11</strain>
    </source>
</reference>
<dbReference type="Gene3D" id="3.40.50.720">
    <property type="entry name" value="NAD(P)-binding Rossmann-like Domain"/>
    <property type="match status" value="1"/>
</dbReference>
<proteinExistence type="predicted"/>
<evidence type="ECO:0000313" key="5">
    <source>
        <dbReference type="Proteomes" id="UP000186583"/>
    </source>
</evidence>
<sequence length="300" mass="31723">MSAIRKVAIVGGSGNLGPGIISGLLAGGFELTAISRTESSATFPAEVAVKKIDVNSVEAVTEALKGQDAVVSTVGTAGFTGQKVLIDAAVAAGVKRFIPSEFGINTRNERGTKIGGILTPKIQIVDYLIKTSEKNSSFTWTGIATGPFFDWAHSPGILGLDLKNKSARIFDSGNERFSASTFPFIGKSVAGVLNNAEATANKYITIASFTTTQRELLKVVEQETGSTFAVTAVKTADLEKTADEKLAKGDFSAFIELLQQNLFRDGNNTAFKENAAVTLLGLQEEDLKAETKKALGGLWH</sequence>
<gene>
    <name evidence="4" type="ORF">CCHL11_09129</name>
</gene>
<dbReference type="InterPro" id="IPR036291">
    <property type="entry name" value="NAD(P)-bd_dom_sf"/>
</dbReference>
<dbReference type="OrthoDB" id="9974981at2759"/>
<dbReference type="PANTHER" id="PTHR47706:SF9">
    <property type="entry name" value="NMRA-LIKE DOMAIN-CONTAINING PROTEIN-RELATED"/>
    <property type="match status" value="1"/>
</dbReference>
<comment type="caution">
    <text evidence="4">The sequence shown here is derived from an EMBL/GenBank/DDBJ whole genome shotgun (WGS) entry which is preliminary data.</text>
</comment>
<organism evidence="4 5">
    <name type="scientific">Colletotrichum chlorophyti</name>
    <dbReference type="NCBI Taxonomy" id="708187"/>
    <lineage>
        <taxon>Eukaryota</taxon>
        <taxon>Fungi</taxon>
        <taxon>Dikarya</taxon>
        <taxon>Ascomycota</taxon>
        <taxon>Pezizomycotina</taxon>
        <taxon>Sordariomycetes</taxon>
        <taxon>Hypocreomycetidae</taxon>
        <taxon>Glomerellales</taxon>
        <taxon>Glomerellaceae</taxon>
        <taxon>Colletotrichum</taxon>
    </lineage>
</organism>
<dbReference type="Proteomes" id="UP000186583">
    <property type="component" value="Unassembled WGS sequence"/>
</dbReference>
<keyword evidence="5" id="KW-1185">Reference proteome</keyword>
<dbReference type="InterPro" id="IPR051609">
    <property type="entry name" value="NmrA/Isoflavone_reductase-like"/>
</dbReference>
<keyword evidence="1" id="KW-0521">NADP</keyword>
<evidence type="ECO:0000256" key="2">
    <source>
        <dbReference type="ARBA" id="ARBA00023002"/>
    </source>
</evidence>
<dbReference type="InterPro" id="IPR045312">
    <property type="entry name" value="PCBER-like"/>
</dbReference>
<evidence type="ECO:0000313" key="4">
    <source>
        <dbReference type="EMBL" id="OLN87445.1"/>
    </source>
</evidence>
<dbReference type="GO" id="GO:0016491">
    <property type="term" value="F:oxidoreductase activity"/>
    <property type="evidence" value="ECO:0007669"/>
    <property type="project" value="UniProtKB-KW"/>
</dbReference>